<dbReference type="Proteomes" id="UP000821866">
    <property type="component" value="Chromosome 10"/>
</dbReference>
<evidence type="ECO:0000313" key="1">
    <source>
        <dbReference type="EMBL" id="KAH8037681.1"/>
    </source>
</evidence>
<comment type="caution">
    <text evidence="1">The sequence shown here is derived from an EMBL/GenBank/DDBJ whole genome shotgun (WGS) entry which is preliminary data.</text>
</comment>
<evidence type="ECO:0000313" key="2">
    <source>
        <dbReference type="Proteomes" id="UP000821866"/>
    </source>
</evidence>
<protein>
    <submittedName>
        <fullName evidence="1">Uncharacterized protein</fullName>
    </submittedName>
</protein>
<sequence>MSLRRPNVGGILAKTPAKRRPIIGLNVGPTLEEVALPTSARPRCRCYVDAAAPDATPDANKALLLSTHGVEISQAYYKAADEQTLLDGVQASETSATCDAYQQASVVLAHTTRCLKTLSQFRRRIQEPEYTVVQFIVVLRWSVNNCDFGTAADTVTKDQILHGLQYSDLLWSFIQMGDVFTVQSALEHAREEECSTTCCGS</sequence>
<dbReference type="EMBL" id="JABSTU010000002">
    <property type="protein sequence ID" value="KAH8037681.1"/>
    <property type="molecule type" value="Genomic_DNA"/>
</dbReference>
<dbReference type="AlphaFoldDB" id="A0A9J6ETC2"/>
<name>A0A9J6ETC2_RHIMP</name>
<keyword evidence="2" id="KW-1185">Reference proteome</keyword>
<accession>A0A9J6ETC2</accession>
<proteinExistence type="predicted"/>
<organism evidence="1 2">
    <name type="scientific">Rhipicephalus microplus</name>
    <name type="common">Cattle tick</name>
    <name type="synonym">Boophilus microplus</name>
    <dbReference type="NCBI Taxonomy" id="6941"/>
    <lineage>
        <taxon>Eukaryota</taxon>
        <taxon>Metazoa</taxon>
        <taxon>Ecdysozoa</taxon>
        <taxon>Arthropoda</taxon>
        <taxon>Chelicerata</taxon>
        <taxon>Arachnida</taxon>
        <taxon>Acari</taxon>
        <taxon>Parasitiformes</taxon>
        <taxon>Ixodida</taxon>
        <taxon>Ixodoidea</taxon>
        <taxon>Ixodidae</taxon>
        <taxon>Rhipicephalinae</taxon>
        <taxon>Rhipicephalus</taxon>
        <taxon>Boophilus</taxon>
    </lineage>
</organism>
<gene>
    <name evidence="1" type="ORF">HPB51_015726</name>
</gene>
<reference evidence="1" key="2">
    <citation type="submission" date="2021-09" db="EMBL/GenBank/DDBJ databases">
        <authorList>
            <person name="Jia N."/>
            <person name="Wang J."/>
            <person name="Shi W."/>
            <person name="Du L."/>
            <person name="Sun Y."/>
            <person name="Zhan W."/>
            <person name="Jiang J."/>
            <person name="Wang Q."/>
            <person name="Zhang B."/>
            <person name="Ji P."/>
            <person name="Sakyi L.B."/>
            <person name="Cui X."/>
            <person name="Yuan T."/>
            <person name="Jiang B."/>
            <person name="Yang W."/>
            <person name="Lam T.T.-Y."/>
            <person name="Chang Q."/>
            <person name="Ding S."/>
            <person name="Wang X."/>
            <person name="Zhu J."/>
            <person name="Ruan X."/>
            <person name="Zhao L."/>
            <person name="Wei J."/>
            <person name="Que T."/>
            <person name="Du C."/>
            <person name="Cheng J."/>
            <person name="Dai P."/>
            <person name="Han X."/>
            <person name="Huang E."/>
            <person name="Gao Y."/>
            <person name="Liu J."/>
            <person name="Shao H."/>
            <person name="Ye R."/>
            <person name="Li L."/>
            <person name="Wei W."/>
            <person name="Wang X."/>
            <person name="Wang C."/>
            <person name="Huo Q."/>
            <person name="Li W."/>
            <person name="Guo W."/>
            <person name="Chen H."/>
            <person name="Chen S."/>
            <person name="Zhou L."/>
            <person name="Zhou L."/>
            <person name="Ni X."/>
            <person name="Tian J."/>
            <person name="Zhou Y."/>
            <person name="Sheng Y."/>
            <person name="Liu T."/>
            <person name="Pan Y."/>
            <person name="Xia L."/>
            <person name="Li J."/>
            <person name="Zhao F."/>
            <person name="Cao W."/>
        </authorList>
    </citation>
    <scope>NUCLEOTIDE SEQUENCE</scope>
    <source>
        <strain evidence="1">Rmic-2018</strain>
        <tissue evidence="1">Larvae</tissue>
    </source>
</reference>
<reference evidence="1" key="1">
    <citation type="journal article" date="2020" name="Cell">
        <title>Large-Scale Comparative Analyses of Tick Genomes Elucidate Their Genetic Diversity and Vector Capacities.</title>
        <authorList>
            <consortium name="Tick Genome and Microbiome Consortium (TIGMIC)"/>
            <person name="Jia N."/>
            <person name="Wang J."/>
            <person name="Shi W."/>
            <person name="Du L."/>
            <person name="Sun Y."/>
            <person name="Zhan W."/>
            <person name="Jiang J.F."/>
            <person name="Wang Q."/>
            <person name="Zhang B."/>
            <person name="Ji P."/>
            <person name="Bell-Sakyi L."/>
            <person name="Cui X.M."/>
            <person name="Yuan T.T."/>
            <person name="Jiang B.G."/>
            <person name="Yang W.F."/>
            <person name="Lam T.T."/>
            <person name="Chang Q.C."/>
            <person name="Ding S.J."/>
            <person name="Wang X.J."/>
            <person name="Zhu J.G."/>
            <person name="Ruan X.D."/>
            <person name="Zhao L."/>
            <person name="Wei J.T."/>
            <person name="Ye R.Z."/>
            <person name="Que T.C."/>
            <person name="Du C.H."/>
            <person name="Zhou Y.H."/>
            <person name="Cheng J.X."/>
            <person name="Dai P.F."/>
            <person name="Guo W.B."/>
            <person name="Han X.H."/>
            <person name="Huang E.J."/>
            <person name="Li L.F."/>
            <person name="Wei W."/>
            <person name="Gao Y.C."/>
            <person name="Liu J.Z."/>
            <person name="Shao H.Z."/>
            <person name="Wang X."/>
            <person name="Wang C.C."/>
            <person name="Yang T.C."/>
            <person name="Huo Q.B."/>
            <person name="Li W."/>
            <person name="Chen H.Y."/>
            <person name="Chen S.E."/>
            <person name="Zhou L.G."/>
            <person name="Ni X.B."/>
            <person name="Tian J.H."/>
            <person name="Sheng Y."/>
            <person name="Liu T."/>
            <person name="Pan Y.S."/>
            <person name="Xia L.Y."/>
            <person name="Li J."/>
            <person name="Zhao F."/>
            <person name="Cao W.C."/>
        </authorList>
    </citation>
    <scope>NUCLEOTIDE SEQUENCE</scope>
    <source>
        <strain evidence="1">Rmic-2018</strain>
    </source>
</reference>